<organism evidence="2 3">
    <name type="scientific">Streptosporangium becharense</name>
    <dbReference type="NCBI Taxonomy" id="1816182"/>
    <lineage>
        <taxon>Bacteria</taxon>
        <taxon>Bacillati</taxon>
        <taxon>Actinomycetota</taxon>
        <taxon>Actinomycetes</taxon>
        <taxon>Streptosporangiales</taxon>
        <taxon>Streptosporangiaceae</taxon>
        <taxon>Streptosporangium</taxon>
    </lineage>
</organism>
<evidence type="ECO:0000313" key="2">
    <source>
        <dbReference type="EMBL" id="MBB5817504.1"/>
    </source>
</evidence>
<comment type="caution">
    <text evidence="2">The sequence shown here is derived from an EMBL/GenBank/DDBJ whole genome shotgun (WGS) entry which is preliminary data.</text>
</comment>
<accession>A0A7W9IB73</accession>
<keyword evidence="3" id="KW-1185">Reference proteome</keyword>
<keyword evidence="1" id="KW-0732">Signal</keyword>
<dbReference type="EMBL" id="JACHMP010000001">
    <property type="protein sequence ID" value="MBB5817504.1"/>
    <property type="molecule type" value="Genomic_DNA"/>
</dbReference>
<dbReference type="AlphaFoldDB" id="A0A7W9IB73"/>
<dbReference type="Proteomes" id="UP000540685">
    <property type="component" value="Unassembled WGS sequence"/>
</dbReference>
<dbReference type="RefSeq" id="WP_184540648.1">
    <property type="nucleotide sequence ID" value="NZ_JACHMP010000001.1"/>
</dbReference>
<gene>
    <name evidence="2" type="ORF">F4562_000566</name>
</gene>
<protein>
    <recommendedName>
        <fullName evidence="4">Secreted protein</fullName>
    </recommendedName>
</protein>
<feature type="signal peptide" evidence="1">
    <location>
        <begin position="1"/>
        <end position="19"/>
    </location>
</feature>
<evidence type="ECO:0000256" key="1">
    <source>
        <dbReference type="SAM" id="SignalP"/>
    </source>
</evidence>
<evidence type="ECO:0008006" key="4">
    <source>
        <dbReference type="Google" id="ProtNLM"/>
    </source>
</evidence>
<sequence length="215" mass="22065">MAALALAAGAPVLAAPADAAAQRLAPYTCKQGYVWREATAGDLVCVTPAIRSQTAAENAAGPSNQQPGSVFCKQGFVWRETRPSDLVCVVPSSRTQAKSDNANAPYRLVDPGATPQGGVSVRTESHQLGGGGYLYATGTGLSANQSVRFYAVGIGTVGPYSLGSLTANAQGALSGWNYVADMRCRAQQTGPATIVVLDQGSGTVTTGGITYAFWC</sequence>
<evidence type="ECO:0000313" key="3">
    <source>
        <dbReference type="Proteomes" id="UP000540685"/>
    </source>
</evidence>
<reference evidence="2 3" key="1">
    <citation type="submission" date="2020-08" db="EMBL/GenBank/DDBJ databases">
        <title>Sequencing the genomes of 1000 actinobacteria strains.</title>
        <authorList>
            <person name="Klenk H.-P."/>
        </authorList>
    </citation>
    <scope>NUCLEOTIDE SEQUENCE [LARGE SCALE GENOMIC DNA]</scope>
    <source>
        <strain evidence="2 3">DSM 46887</strain>
    </source>
</reference>
<name>A0A7W9IB73_9ACTN</name>
<feature type="chain" id="PRO_5030760269" description="Secreted protein" evidence="1">
    <location>
        <begin position="20"/>
        <end position="215"/>
    </location>
</feature>
<proteinExistence type="predicted"/>